<feature type="region of interest" description="Disordered" evidence="1">
    <location>
        <begin position="112"/>
        <end position="159"/>
    </location>
</feature>
<name>A0A154PCS3_DUFNO</name>
<evidence type="ECO:0000313" key="3">
    <source>
        <dbReference type="Proteomes" id="UP000076502"/>
    </source>
</evidence>
<organism evidence="2 3">
    <name type="scientific">Dufourea novaeangliae</name>
    <name type="common">Sweat bee</name>
    <dbReference type="NCBI Taxonomy" id="178035"/>
    <lineage>
        <taxon>Eukaryota</taxon>
        <taxon>Metazoa</taxon>
        <taxon>Ecdysozoa</taxon>
        <taxon>Arthropoda</taxon>
        <taxon>Hexapoda</taxon>
        <taxon>Insecta</taxon>
        <taxon>Pterygota</taxon>
        <taxon>Neoptera</taxon>
        <taxon>Endopterygota</taxon>
        <taxon>Hymenoptera</taxon>
        <taxon>Apocrita</taxon>
        <taxon>Aculeata</taxon>
        <taxon>Apoidea</taxon>
        <taxon>Anthophila</taxon>
        <taxon>Halictidae</taxon>
        <taxon>Rophitinae</taxon>
        <taxon>Dufourea</taxon>
    </lineage>
</organism>
<dbReference type="Proteomes" id="UP000076502">
    <property type="component" value="Unassembled WGS sequence"/>
</dbReference>
<dbReference type="EMBL" id="KQ434870">
    <property type="protein sequence ID" value="KZC09587.1"/>
    <property type="molecule type" value="Genomic_DNA"/>
</dbReference>
<evidence type="ECO:0000313" key="2">
    <source>
        <dbReference type="EMBL" id="KZC09587.1"/>
    </source>
</evidence>
<keyword evidence="3" id="KW-1185">Reference proteome</keyword>
<protein>
    <submittedName>
        <fullName evidence="2">Uncharacterized protein</fullName>
    </submittedName>
</protein>
<sequence length="159" mass="17905">MQIHPAVYIRLEWCNAPKHELEPSEFAELLPAIVAFPVSEWAFVGGLKWYLGCPVLRLVPWARVWKDGCGIVKVSFRYANVTRLTVDQWTTNNLLAYKLAFLLAEPDLNPSDKLSSTDRDHQSSRVMTSAPEGPVRTGRHLTVSGALYHSPPAGENEYR</sequence>
<evidence type="ECO:0000256" key="1">
    <source>
        <dbReference type="SAM" id="MobiDB-lite"/>
    </source>
</evidence>
<dbReference type="AlphaFoldDB" id="A0A154PCS3"/>
<accession>A0A154PCS3</accession>
<gene>
    <name evidence="2" type="ORF">WN55_00259</name>
</gene>
<reference evidence="2 3" key="1">
    <citation type="submission" date="2015-07" db="EMBL/GenBank/DDBJ databases">
        <title>The genome of Dufourea novaeangliae.</title>
        <authorList>
            <person name="Pan H."/>
            <person name="Kapheim K."/>
        </authorList>
    </citation>
    <scope>NUCLEOTIDE SEQUENCE [LARGE SCALE GENOMIC DNA]</scope>
    <source>
        <strain evidence="2">0120121106</strain>
        <tissue evidence="2">Whole body</tissue>
    </source>
</reference>
<proteinExistence type="predicted"/>